<dbReference type="InterPro" id="IPR036237">
    <property type="entry name" value="Xyl_isomerase-like_sf"/>
</dbReference>
<gene>
    <name evidence="2" type="ORF">F4Y42_16995</name>
</gene>
<dbReference type="GO" id="GO:0016853">
    <property type="term" value="F:isomerase activity"/>
    <property type="evidence" value="ECO:0007669"/>
    <property type="project" value="UniProtKB-KW"/>
</dbReference>
<evidence type="ECO:0000313" key="2">
    <source>
        <dbReference type="EMBL" id="MXY95140.1"/>
    </source>
</evidence>
<dbReference type="PANTHER" id="PTHR12110:SF21">
    <property type="entry name" value="XYLOSE ISOMERASE-LIKE TIM BARREL DOMAIN-CONTAINING PROTEIN"/>
    <property type="match status" value="1"/>
</dbReference>
<dbReference type="EMBL" id="VXRG01000137">
    <property type="protein sequence ID" value="MXY95140.1"/>
    <property type="molecule type" value="Genomic_DNA"/>
</dbReference>
<dbReference type="AlphaFoldDB" id="A0A6B0YVP5"/>
<protein>
    <submittedName>
        <fullName evidence="2">Sugar phosphate isomerase/epimerase</fullName>
    </submittedName>
</protein>
<feature type="domain" description="Xylose isomerase-like TIM barrel" evidence="1">
    <location>
        <begin position="20"/>
        <end position="307"/>
    </location>
</feature>
<dbReference type="Pfam" id="PF01261">
    <property type="entry name" value="AP_endonuc_2"/>
    <property type="match status" value="1"/>
</dbReference>
<comment type="caution">
    <text evidence="2">The sequence shown here is derived from an EMBL/GenBank/DDBJ whole genome shotgun (WGS) entry which is preliminary data.</text>
</comment>
<evidence type="ECO:0000259" key="1">
    <source>
        <dbReference type="Pfam" id="PF01261"/>
    </source>
</evidence>
<dbReference type="InterPro" id="IPR013022">
    <property type="entry name" value="Xyl_isomerase-like_TIM-brl"/>
</dbReference>
<dbReference type="Gene3D" id="3.20.20.150">
    <property type="entry name" value="Divalent-metal-dependent TIM barrel enzymes"/>
    <property type="match status" value="1"/>
</dbReference>
<sequence>MKLGMNTFFINMFDFEEGLQFCQEQGVQAVEVAAAGPGARKYCDVDRLLADQGELERWLDIYASYGLEIYSFAGHGTPLVPDSRIAEEYSRQFRNTCALMEKIGCSRLALVAGLPEGAEGDSLPAWIINTDLPFLRDALEWQWERRLLPYWKEHGRIAADHGVTLCFEMQINDMIHSPVKLRRLHDELGPVVACNYDISHMWVQGIDPLAAIHELSDLIQAVHLKDTLIHEPNLRLRGYFDSTDLKQYQNRSWTFTIPGWGHDERTWREVISTLRFIGYTGILTLEMESEYIEIQEGLEKAAAFIRPMLLEKPVGPAWWEVAEVHELWEEKKEEGE</sequence>
<proteinExistence type="predicted"/>
<keyword evidence="2" id="KW-0413">Isomerase</keyword>
<accession>A0A6B0YVP5</accession>
<dbReference type="PANTHER" id="PTHR12110">
    <property type="entry name" value="HYDROXYPYRUVATE ISOMERASE"/>
    <property type="match status" value="1"/>
</dbReference>
<organism evidence="2">
    <name type="scientific">Caldilineaceae bacterium SB0664_bin_27</name>
    <dbReference type="NCBI Taxonomy" id="2605260"/>
    <lineage>
        <taxon>Bacteria</taxon>
        <taxon>Bacillati</taxon>
        <taxon>Chloroflexota</taxon>
        <taxon>Caldilineae</taxon>
        <taxon>Caldilineales</taxon>
        <taxon>Caldilineaceae</taxon>
    </lineage>
</organism>
<name>A0A6B0YVP5_9CHLR</name>
<reference evidence="2" key="1">
    <citation type="submission" date="2019-09" db="EMBL/GenBank/DDBJ databases">
        <title>Characterisation of the sponge microbiome using genome-centric metagenomics.</title>
        <authorList>
            <person name="Engelberts J.P."/>
            <person name="Robbins S.J."/>
            <person name="De Goeij J.M."/>
            <person name="Aranda M."/>
            <person name="Bell S.C."/>
            <person name="Webster N.S."/>
        </authorList>
    </citation>
    <scope>NUCLEOTIDE SEQUENCE</scope>
    <source>
        <strain evidence="2">SB0664_bin_27</strain>
    </source>
</reference>
<dbReference type="SUPFAM" id="SSF51658">
    <property type="entry name" value="Xylose isomerase-like"/>
    <property type="match status" value="1"/>
</dbReference>
<dbReference type="InterPro" id="IPR050312">
    <property type="entry name" value="IolE/XylAMocC-like"/>
</dbReference>